<evidence type="ECO:0000313" key="2">
    <source>
        <dbReference type="Proteomes" id="UP001157502"/>
    </source>
</evidence>
<gene>
    <name evidence="1" type="ORF">DPEC_G00053750</name>
</gene>
<sequence length="416" mass="47726">MCVVMSSSNLHLGKWKLTPCIETHGFICQRKVDSSIPVPDTTVFPRNWISVGNDSYKLQLQNLTWSEAQMQCEYDQGQLASTMDQLSTAYLELQVLKLQTPVWIGLNKNETHGYFKWIDGWHLNMVQWAPNEPSRERPCVYLDVDGTWKTDFCNHTYPSVCKQSTVFPPTYPPPYPGECYHGNDGTFWLPFRGHCYGIFTEEMLWTAAATSCMEKGAMLVSIEDTDELDFLKRNLEFIKDSYSSFWIGLYKTHLGQWKWVDETVLDFTNWLEGELRDSDINIYVHGNMLSSDGSWKAGLIWDEYPYICKKPKVLTETPTSQTYQKPDLKRGHYGLVVVVLLAAVCLMGLTAAFLYKSGHVLRSVSQPLVLNTGWRAFNNPLYSEPVNKEHMVDSNTVDSSQLVDHMEEEPQLMVTM</sequence>
<name>A0ACC2H4U5_DALPE</name>
<keyword evidence="2" id="KW-1185">Reference proteome</keyword>
<dbReference type="EMBL" id="CM055732">
    <property type="protein sequence ID" value="KAJ8011009.1"/>
    <property type="molecule type" value="Genomic_DNA"/>
</dbReference>
<proteinExistence type="predicted"/>
<protein>
    <submittedName>
        <fullName evidence="1">Uncharacterized protein</fullName>
    </submittedName>
</protein>
<dbReference type="Proteomes" id="UP001157502">
    <property type="component" value="Chromosome 5"/>
</dbReference>
<evidence type="ECO:0000313" key="1">
    <source>
        <dbReference type="EMBL" id="KAJ8011009.1"/>
    </source>
</evidence>
<comment type="caution">
    <text evidence="1">The sequence shown here is derived from an EMBL/GenBank/DDBJ whole genome shotgun (WGS) entry which is preliminary data.</text>
</comment>
<accession>A0ACC2H4U5</accession>
<organism evidence="1 2">
    <name type="scientific">Dallia pectoralis</name>
    <name type="common">Alaska blackfish</name>
    <dbReference type="NCBI Taxonomy" id="75939"/>
    <lineage>
        <taxon>Eukaryota</taxon>
        <taxon>Metazoa</taxon>
        <taxon>Chordata</taxon>
        <taxon>Craniata</taxon>
        <taxon>Vertebrata</taxon>
        <taxon>Euteleostomi</taxon>
        <taxon>Actinopterygii</taxon>
        <taxon>Neopterygii</taxon>
        <taxon>Teleostei</taxon>
        <taxon>Protacanthopterygii</taxon>
        <taxon>Esociformes</taxon>
        <taxon>Umbridae</taxon>
        <taxon>Dallia</taxon>
    </lineage>
</organism>
<reference evidence="1" key="1">
    <citation type="submission" date="2021-05" db="EMBL/GenBank/DDBJ databases">
        <authorList>
            <person name="Pan Q."/>
            <person name="Jouanno E."/>
            <person name="Zahm M."/>
            <person name="Klopp C."/>
            <person name="Cabau C."/>
            <person name="Louis A."/>
            <person name="Berthelot C."/>
            <person name="Parey E."/>
            <person name="Roest Crollius H."/>
            <person name="Montfort J."/>
            <person name="Robinson-Rechavi M."/>
            <person name="Bouchez O."/>
            <person name="Lampietro C."/>
            <person name="Lopez Roques C."/>
            <person name="Donnadieu C."/>
            <person name="Postlethwait J."/>
            <person name="Bobe J."/>
            <person name="Dillon D."/>
            <person name="Chandos A."/>
            <person name="von Hippel F."/>
            <person name="Guiguen Y."/>
        </authorList>
    </citation>
    <scope>NUCLEOTIDE SEQUENCE</scope>
    <source>
        <strain evidence="1">YG-Jan2019</strain>
    </source>
</reference>